<dbReference type="EMBL" id="JBBUKT010000008">
    <property type="protein sequence ID" value="MEK7952798.1"/>
    <property type="molecule type" value="Genomic_DNA"/>
</dbReference>
<evidence type="ECO:0000313" key="1">
    <source>
        <dbReference type="EMBL" id="MEK7952798.1"/>
    </source>
</evidence>
<protein>
    <submittedName>
        <fullName evidence="1">Uncharacterized protein</fullName>
    </submittedName>
</protein>
<dbReference type="InterPro" id="IPR031832">
    <property type="entry name" value="DUF4747"/>
</dbReference>
<organism evidence="1 2">
    <name type="scientific">Luteolibacter soli</name>
    <dbReference type="NCBI Taxonomy" id="3135280"/>
    <lineage>
        <taxon>Bacteria</taxon>
        <taxon>Pseudomonadati</taxon>
        <taxon>Verrucomicrobiota</taxon>
        <taxon>Verrucomicrobiia</taxon>
        <taxon>Verrucomicrobiales</taxon>
        <taxon>Verrucomicrobiaceae</taxon>
        <taxon>Luteolibacter</taxon>
    </lineage>
</organism>
<keyword evidence="2" id="KW-1185">Reference proteome</keyword>
<comment type="caution">
    <text evidence="1">The sequence shown here is derived from an EMBL/GenBank/DDBJ whole genome shotgun (WGS) entry which is preliminary data.</text>
</comment>
<name>A0ABU9AYF7_9BACT</name>
<evidence type="ECO:0000313" key="2">
    <source>
        <dbReference type="Proteomes" id="UP001371305"/>
    </source>
</evidence>
<dbReference type="Proteomes" id="UP001371305">
    <property type="component" value="Unassembled WGS sequence"/>
</dbReference>
<accession>A0ABU9AYF7</accession>
<proteinExistence type="predicted"/>
<dbReference type="RefSeq" id="WP_341406555.1">
    <property type="nucleotide sequence ID" value="NZ_JBBUKT010000008.1"/>
</dbReference>
<reference evidence="1 2" key="1">
    <citation type="submission" date="2024-04" db="EMBL/GenBank/DDBJ databases">
        <title>Luteolibacter sp. isolated from soil.</title>
        <authorList>
            <person name="An J."/>
        </authorList>
    </citation>
    <scope>NUCLEOTIDE SEQUENCE [LARGE SCALE GENOMIC DNA]</scope>
    <source>
        <strain evidence="1 2">Y139</strain>
    </source>
</reference>
<gene>
    <name evidence="1" type="ORF">WKV53_19955</name>
</gene>
<sequence length="330" mass="37032">MPKTKSLYLEVANFVVKFGDHLNLVDLFEEVVAPALTDDTLRRSFTGTHYLLHEPRLVNLKDDLGVVGRLVKDEVIASEQQLIENELRPTEDTLHSSPSSLFLLVVGSHRLIYVRENTGSPSVGTFQATLAKFLKLKHKAFIDFQSKIEHPGIGRMQKKQLVEKYPYPSISITPIANEGSVEDFIKKFARLKSITTTLKKTNSEFDNDGLFDQVRTSQDLLKSTKTTLRYENKEGLNKDEATKQVAALAKQGNHDLQLNGVDFGGSEMKGDEDSLKLKHSIPELSEDLESAALELYGAFKRLKKTASIIVPDVIDKVKEKVRMIKDSYGL</sequence>
<dbReference type="Pfam" id="PF15931">
    <property type="entry name" value="DUF4747"/>
    <property type="match status" value="1"/>
</dbReference>